<dbReference type="EMBL" id="SSNT01000010">
    <property type="protein sequence ID" value="THF78885.1"/>
    <property type="molecule type" value="Genomic_DNA"/>
</dbReference>
<proteinExistence type="predicted"/>
<accession>A0A4S4BWQ5</accession>
<evidence type="ECO:0000256" key="1">
    <source>
        <dbReference type="ARBA" id="ARBA00022679"/>
    </source>
</evidence>
<dbReference type="Pfam" id="PF00582">
    <property type="entry name" value="Usp"/>
    <property type="match status" value="1"/>
</dbReference>
<dbReference type="Proteomes" id="UP000310334">
    <property type="component" value="Unassembled WGS sequence"/>
</dbReference>
<sequence length="387" mass="44478">MGKKHPYFRRKTPEEILKEIQDESRGKLKLYIGAAPGVGKTYKMLQDAHDLVSEGFDVVIGLIETHGRVETEKQIKNLEHVPLKEITYKNKMFFELNVEGVIERKPDIVVVDELAHTNIKGSNNVKRYLDVEEILTAGIDVMSAVNIQHMESVHDIVENITGIRVRERIPDTFVDKANEIQLIDVTPITLRKRLSEGKIYTKEKIMQSLTNFFTEANLSALRELALREVADDVDEKIEQKNGHSFKGPIGLHEKILVCVQYSQTAEKLIRRGWRMANRLKAELYVLNVVNQDPLNMTNLMKQKIDYWRELCEQLNANFILEQKGKSKPSKVIVEVAKRHFITQILLGQSARTRWEEITKGSIVNEIMRDTTNIDIHIVADSKSIKED</sequence>
<dbReference type="InterPro" id="IPR003852">
    <property type="entry name" value="Sig_transdc_His_kinase_KdpD_N"/>
</dbReference>
<keyword evidence="7" id="KW-1185">Reference proteome</keyword>
<dbReference type="AlphaFoldDB" id="A0A4S4BWQ5"/>
<keyword evidence="3" id="KW-0902">Two-component regulatory system</keyword>
<dbReference type="GO" id="GO:0005737">
    <property type="term" value="C:cytoplasm"/>
    <property type="evidence" value="ECO:0007669"/>
    <property type="project" value="UniProtKB-ARBA"/>
</dbReference>
<dbReference type="NCBIfam" id="NF038185">
    <property type="entry name" value="KdpD_non_kinase"/>
    <property type="match status" value="1"/>
</dbReference>
<dbReference type="FunFam" id="3.40.50.300:FF:000483">
    <property type="entry name" value="Sensor histidine kinase KdpD"/>
    <property type="match status" value="1"/>
</dbReference>
<keyword evidence="1" id="KW-0808">Transferase</keyword>
<dbReference type="SUPFAM" id="SSF52402">
    <property type="entry name" value="Adenine nucleotide alpha hydrolases-like"/>
    <property type="match status" value="1"/>
</dbReference>
<dbReference type="Pfam" id="PF02702">
    <property type="entry name" value="KdpD"/>
    <property type="match status" value="1"/>
</dbReference>
<organism evidence="6 7">
    <name type="scientific">Metabacillus sediminilitoris</name>
    <dbReference type="NCBI Taxonomy" id="2567941"/>
    <lineage>
        <taxon>Bacteria</taxon>
        <taxon>Bacillati</taxon>
        <taxon>Bacillota</taxon>
        <taxon>Bacilli</taxon>
        <taxon>Bacillales</taxon>
        <taxon>Bacillaceae</taxon>
        <taxon>Metabacillus</taxon>
    </lineage>
</organism>
<dbReference type="RefSeq" id="WP_136354997.1">
    <property type="nucleotide sequence ID" value="NZ_CP046266.1"/>
</dbReference>
<feature type="domain" description="UspA" evidence="4">
    <location>
        <begin position="253"/>
        <end position="370"/>
    </location>
</feature>
<evidence type="ECO:0000313" key="7">
    <source>
        <dbReference type="Proteomes" id="UP000310334"/>
    </source>
</evidence>
<name>A0A4S4BWQ5_9BACI</name>
<evidence type="ECO:0000259" key="5">
    <source>
        <dbReference type="Pfam" id="PF02702"/>
    </source>
</evidence>
<comment type="caution">
    <text evidence="6">The sequence shown here is derived from an EMBL/GenBank/DDBJ whole genome shotgun (WGS) entry which is preliminary data.</text>
</comment>
<keyword evidence="2 6" id="KW-0418">Kinase</keyword>
<dbReference type="OrthoDB" id="9806130at2"/>
<evidence type="ECO:0000256" key="2">
    <source>
        <dbReference type="ARBA" id="ARBA00022777"/>
    </source>
</evidence>
<dbReference type="InterPro" id="IPR027417">
    <property type="entry name" value="P-loop_NTPase"/>
</dbReference>
<dbReference type="InterPro" id="IPR014729">
    <property type="entry name" value="Rossmann-like_a/b/a_fold"/>
</dbReference>
<dbReference type="InterPro" id="IPR052023">
    <property type="entry name" value="Histidine_kinase_KdpD"/>
</dbReference>
<evidence type="ECO:0000313" key="6">
    <source>
        <dbReference type="EMBL" id="THF78885.1"/>
    </source>
</evidence>
<dbReference type="PANTHER" id="PTHR45569">
    <property type="entry name" value="SENSOR PROTEIN KDPD"/>
    <property type="match status" value="1"/>
</dbReference>
<evidence type="ECO:0000259" key="4">
    <source>
        <dbReference type="Pfam" id="PF00582"/>
    </source>
</evidence>
<dbReference type="Gene3D" id="3.40.50.620">
    <property type="entry name" value="HUPs"/>
    <property type="match status" value="1"/>
</dbReference>
<dbReference type="PANTHER" id="PTHR45569:SF1">
    <property type="entry name" value="SENSOR PROTEIN KDPD"/>
    <property type="match status" value="1"/>
</dbReference>
<dbReference type="Gene3D" id="3.40.50.300">
    <property type="entry name" value="P-loop containing nucleotide triphosphate hydrolases"/>
    <property type="match status" value="1"/>
</dbReference>
<dbReference type="SUPFAM" id="SSF52540">
    <property type="entry name" value="P-loop containing nucleoside triphosphate hydrolases"/>
    <property type="match status" value="1"/>
</dbReference>
<dbReference type="InterPro" id="IPR006016">
    <property type="entry name" value="UspA"/>
</dbReference>
<evidence type="ECO:0000256" key="3">
    <source>
        <dbReference type="ARBA" id="ARBA00023012"/>
    </source>
</evidence>
<gene>
    <name evidence="6" type="ORF">E6W99_14230</name>
</gene>
<protein>
    <submittedName>
        <fullName evidence="6">Sensor histidine kinase KdpD</fullName>
    </submittedName>
</protein>
<feature type="domain" description="Signal transduction histidine kinase osmosensitive K+ channel sensor N-terminal" evidence="5">
    <location>
        <begin position="25"/>
        <end position="233"/>
    </location>
</feature>
<reference evidence="6 7" key="1">
    <citation type="submission" date="2019-04" db="EMBL/GenBank/DDBJ databases">
        <title>Bacillus sediminilitoris sp. nov., isolated from a tidal flat sediment on the East China Sea.</title>
        <authorList>
            <person name="Wei Y."/>
            <person name="Mao H."/>
            <person name="Fang J."/>
        </authorList>
    </citation>
    <scope>NUCLEOTIDE SEQUENCE [LARGE SCALE GENOMIC DNA]</scope>
    <source>
        <strain evidence="6 7">DSL-17</strain>
    </source>
</reference>
<dbReference type="GO" id="GO:0000155">
    <property type="term" value="F:phosphorelay sensor kinase activity"/>
    <property type="evidence" value="ECO:0007669"/>
    <property type="project" value="InterPro"/>
</dbReference>
<dbReference type="CDD" id="cd01987">
    <property type="entry name" value="USP_KdpD-like"/>
    <property type="match status" value="1"/>
</dbReference>
<dbReference type="GO" id="GO:0005886">
    <property type="term" value="C:plasma membrane"/>
    <property type="evidence" value="ECO:0007669"/>
    <property type="project" value="TreeGrafter"/>
</dbReference>